<dbReference type="SUPFAM" id="SSF47413">
    <property type="entry name" value="lambda repressor-like DNA-binding domains"/>
    <property type="match status" value="1"/>
</dbReference>
<evidence type="ECO:0000259" key="2">
    <source>
        <dbReference type="PROSITE" id="PS50943"/>
    </source>
</evidence>
<comment type="caution">
    <text evidence="3">The sequence shown here is derived from an EMBL/GenBank/DDBJ whole genome shotgun (WGS) entry which is preliminary data.</text>
</comment>
<organism evidence="3 4">
    <name type="scientific">Clostridium brassicae</name>
    <dbReference type="NCBI Taxonomy" id="2999072"/>
    <lineage>
        <taxon>Bacteria</taxon>
        <taxon>Bacillati</taxon>
        <taxon>Bacillota</taxon>
        <taxon>Clostridia</taxon>
        <taxon>Eubacteriales</taxon>
        <taxon>Clostridiaceae</taxon>
        <taxon>Clostridium</taxon>
    </lineage>
</organism>
<dbReference type="RefSeq" id="WP_268060220.1">
    <property type="nucleotide sequence ID" value="NZ_JAPQFJ010000003.1"/>
</dbReference>
<evidence type="ECO:0000256" key="1">
    <source>
        <dbReference type="ARBA" id="ARBA00023125"/>
    </source>
</evidence>
<protein>
    <submittedName>
        <fullName evidence="3">Helix-turn-helix domain-containing protein</fullName>
    </submittedName>
</protein>
<dbReference type="EMBL" id="JAPQFJ010000003">
    <property type="protein sequence ID" value="MCY6957820.1"/>
    <property type="molecule type" value="Genomic_DNA"/>
</dbReference>
<dbReference type="InterPro" id="IPR001387">
    <property type="entry name" value="Cro/C1-type_HTH"/>
</dbReference>
<name>A0ABT4D695_9CLOT</name>
<dbReference type="CDD" id="cd00093">
    <property type="entry name" value="HTH_XRE"/>
    <property type="match status" value="1"/>
</dbReference>
<keyword evidence="1" id="KW-0238">DNA-binding</keyword>
<keyword evidence="4" id="KW-1185">Reference proteome</keyword>
<proteinExistence type="predicted"/>
<dbReference type="InterPro" id="IPR050807">
    <property type="entry name" value="TransReg_Diox_bact_type"/>
</dbReference>
<dbReference type="PANTHER" id="PTHR46797:SF1">
    <property type="entry name" value="METHYLPHOSPHONATE SYNTHASE"/>
    <property type="match status" value="1"/>
</dbReference>
<accession>A0ABT4D695</accession>
<dbReference type="PROSITE" id="PS50943">
    <property type="entry name" value="HTH_CROC1"/>
    <property type="match status" value="1"/>
</dbReference>
<dbReference type="Proteomes" id="UP001144612">
    <property type="component" value="Unassembled WGS sequence"/>
</dbReference>
<dbReference type="PANTHER" id="PTHR46797">
    <property type="entry name" value="HTH-TYPE TRANSCRIPTIONAL REGULATOR"/>
    <property type="match status" value="1"/>
</dbReference>
<evidence type="ECO:0000313" key="3">
    <source>
        <dbReference type="EMBL" id="MCY6957820.1"/>
    </source>
</evidence>
<dbReference type="Gene3D" id="1.10.260.40">
    <property type="entry name" value="lambda repressor-like DNA-binding domains"/>
    <property type="match status" value="1"/>
</dbReference>
<feature type="domain" description="HTH cro/C1-type" evidence="2">
    <location>
        <begin position="10"/>
        <end position="64"/>
    </location>
</feature>
<dbReference type="Pfam" id="PF01381">
    <property type="entry name" value="HTH_3"/>
    <property type="match status" value="1"/>
</dbReference>
<dbReference type="SMART" id="SM00530">
    <property type="entry name" value="HTH_XRE"/>
    <property type="match status" value="1"/>
</dbReference>
<gene>
    <name evidence="3" type="ORF">OW729_04280</name>
</gene>
<evidence type="ECO:0000313" key="4">
    <source>
        <dbReference type="Proteomes" id="UP001144612"/>
    </source>
</evidence>
<reference evidence="3" key="1">
    <citation type="submission" date="2022-12" db="EMBL/GenBank/DDBJ databases">
        <title>Clostridium sp. nov., isolated from industrial wastewater.</title>
        <authorList>
            <person name="Jiayan W."/>
        </authorList>
    </citation>
    <scope>NUCLEOTIDE SEQUENCE</scope>
    <source>
        <strain evidence="3">ZC22-4</strain>
    </source>
</reference>
<dbReference type="InterPro" id="IPR010982">
    <property type="entry name" value="Lambda_DNA-bd_dom_sf"/>
</dbReference>
<sequence>MSIQGIGERIKSRRKNLRLTLRELGAECGVSATFLSDIETGKSLPSMERTAQIAKALKVPISWLLGEQQLENADDVIVNSFRENGMLYEIFLDKHVFPNGLTYEQMCDKIKTLEKMEKLLNKNDD</sequence>